<dbReference type="EMBL" id="CP046620">
    <property type="protein sequence ID" value="QHQ35387.1"/>
    <property type="molecule type" value="Genomic_DNA"/>
</dbReference>
<dbReference type="RefSeq" id="WP_161861948.1">
    <property type="nucleotide sequence ID" value="NZ_CP046620.1"/>
</dbReference>
<gene>
    <name evidence="1" type="ORF">GO499_09355</name>
</gene>
<dbReference type="AlphaFoldDB" id="A0A6P1T054"/>
<evidence type="ECO:0000313" key="1">
    <source>
        <dbReference type="EMBL" id="QHQ35387.1"/>
    </source>
</evidence>
<evidence type="ECO:0000313" key="2">
    <source>
        <dbReference type="Proteomes" id="UP000464495"/>
    </source>
</evidence>
<dbReference type="Proteomes" id="UP000464495">
    <property type="component" value="Chromosome"/>
</dbReference>
<sequence length="71" mass="7646">MGAAFRFAESGPEDAPDIAVFPFEDFRTAANRGILSDAVSESIFTALARFPQLIDAESEARIGTDEIDVPL</sequence>
<accession>A0A6P1T054</accession>
<keyword evidence="2" id="KW-1185">Reference proteome</keyword>
<organism evidence="1 2">
    <name type="scientific">Algicella marina</name>
    <dbReference type="NCBI Taxonomy" id="2683284"/>
    <lineage>
        <taxon>Bacteria</taxon>
        <taxon>Pseudomonadati</taxon>
        <taxon>Pseudomonadota</taxon>
        <taxon>Alphaproteobacteria</taxon>
        <taxon>Rhodobacterales</taxon>
        <taxon>Paracoccaceae</taxon>
        <taxon>Algicella</taxon>
    </lineage>
</organism>
<protein>
    <submittedName>
        <fullName evidence="1">Uncharacterized protein</fullName>
    </submittedName>
</protein>
<proteinExistence type="predicted"/>
<name>A0A6P1T054_9RHOB</name>
<dbReference type="KEGG" id="amaq:GO499_09355"/>
<reference evidence="1 2" key="1">
    <citation type="submission" date="2019-12" db="EMBL/GenBank/DDBJ databases">
        <title>Complete genome sequence of Algicella marina strain 9Alg 56(T) isolated from the red alga Tichocarpus crinitus.</title>
        <authorList>
            <person name="Kim S.-G."/>
            <person name="Nedashkovskaya O.I."/>
        </authorList>
    </citation>
    <scope>NUCLEOTIDE SEQUENCE [LARGE SCALE GENOMIC DNA]</scope>
    <source>
        <strain evidence="1 2">9Alg 56</strain>
    </source>
</reference>